<protein>
    <submittedName>
        <fullName evidence="2">Uncharacterized protein</fullName>
    </submittedName>
</protein>
<proteinExistence type="predicted"/>
<organism evidence="2 3">
    <name type="scientific">Ascodesmis nigricans</name>
    <dbReference type="NCBI Taxonomy" id="341454"/>
    <lineage>
        <taxon>Eukaryota</taxon>
        <taxon>Fungi</taxon>
        <taxon>Dikarya</taxon>
        <taxon>Ascomycota</taxon>
        <taxon>Pezizomycotina</taxon>
        <taxon>Pezizomycetes</taxon>
        <taxon>Pezizales</taxon>
        <taxon>Ascodesmidaceae</taxon>
        <taxon>Ascodesmis</taxon>
    </lineage>
</organism>
<name>A0A4S2MZP3_9PEZI</name>
<keyword evidence="1" id="KW-0812">Transmembrane</keyword>
<evidence type="ECO:0000313" key="2">
    <source>
        <dbReference type="EMBL" id="TGZ82289.1"/>
    </source>
</evidence>
<keyword evidence="3" id="KW-1185">Reference proteome</keyword>
<evidence type="ECO:0000256" key="1">
    <source>
        <dbReference type="SAM" id="Phobius"/>
    </source>
</evidence>
<dbReference type="EMBL" id="ML220116">
    <property type="protein sequence ID" value="TGZ82289.1"/>
    <property type="molecule type" value="Genomic_DNA"/>
</dbReference>
<dbReference type="Proteomes" id="UP000298138">
    <property type="component" value="Unassembled WGS sequence"/>
</dbReference>
<keyword evidence="1" id="KW-1133">Transmembrane helix</keyword>
<sequence length="209" mass="23256">MCDGSGQGLGVNIILTQAHRVSFPCGCGEDKTRRVGLDWIDWIGYKPHAKRPPPSLERPDNINFSNSAIIIMILHHISLLVIPVLFLLPHLTIAINPLPLLPHATENAKPPQQASLNPRHIFARNICYAPYIYCGAGCCYGHQLCCQSRQCMEPTQHECCRGGNLCWKGNTCCDLETCVGIRREKMGLRADDRWGSMRAGRRAVGVGRR</sequence>
<evidence type="ECO:0000313" key="3">
    <source>
        <dbReference type="Proteomes" id="UP000298138"/>
    </source>
</evidence>
<dbReference type="InParanoid" id="A0A4S2MZP3"/>
<feature type="transmembrane region" description="Helical" evidence="1">
    <location>
        <begin position="68"/>
        <end position="88"/>
    </location>
</feature>
<reference evidence="2 3" key="1">
    <citation type="submission" date="2019-04" db="EMBL/GenBank/DDBJ databases">
        <title>Comparative genomics and transcriptomics to analyze fruiting body development in filamentous ascomycetes.</title>
        <authorList>
            <consortium name="DOE Joint Genome Institute"/>
            <person name="Lutkenhaus R."/>
            <person name="Traeger S."/>
            <person name="Breuer J."/>
            <person name="Kuo A."/>
            <person name="Lipzen A."/>
            <person name="Pangilinan J."/>
            <person name="Dilworth D."/>
            <person name="Sandor L."/>
            <person name="Poggeler S."/>
            <person name="Barry K."/>
            <person name="Grigoriev I.V."/>
            <person name="Nowrousian M."/>
        </authorList>
    </citation>
    <scope>NUCLEOTIDE SEQUENCE [LARGE SCALE GENOMIC DNA]</scope>
    <source>
        <strain evidence="2 3">CBS 389.68</strain>
    </source>
</reference>
<dbReference type="AlphaFoldDB" id="A0A4S2MZP3"/>
<accession>A0A4S2MZP3</accession>
<keyword evidence="1" id="KW-0472">Membrane</keyword>
<gene>
    <name evidence="2" type="ORF">EX30DRAFT_221267</name>
</gene>